<reference evidence="3" key="1">
    <citation type="submission" date="2023-06" db="EMBL/GenBank/DDBJ databases">
        <title>Gordonia sp. nov. and Pseudochrobactrum sp. nov., two species isolated from the burying beetle Nicrophorus vespilloides.</title>
        <authorList>
            <person name="Poehlein A."/>
            <person name="Guzman J."/>
            <person name="Daniel R."/>
            <person name="Vilcinskas A."/>
        </authorList>
    </citation>
    <scope>NUCLEOTIDE SEQUENCE</scope>
    <source>
        <strain evidence="3">MP11Mi</strain>
    </source>
</reference>
<sequence>MTTIFDHREDNPGETTGEHPLVATTTADDFSADHLLRLLKGDVYAVRVTGLIDADALDGLRTAFVGRSDHGPLATDPQFRRIGHAFSETGPGREAEYFDEAASHRRSLRSIAAPHPYPSDSVRLLLDETWPSGATLLESESRKFFAGVVRYQKAGVDLEPHTDNVQRNLPDGDLGIRRQLSVNVYLDVPDAGGELEIWDSFPTEDDYRELSGDRAWGVDRSVVGEPAVTVRPGVGETIFIDPRRVHAVAPSGDRPRVTIGLFIGVRADEQPLAVWS</sequence>
<keyword evidence="1 3" id="KW-0560">Oxidoreductase</keyword>
<dbReference type="RefSeq" id="WP_420041421.1">
    <property type="nucleotide sequence ID" value="NZ_CP128986.1"/>
</dbReference>
<protein>
    <submittedName>
        <fullName evidence="3">L-gamma-glutamyl-L-propargylglycine hydroxylase</fullName>
        <ecNumber evidence="3">1.14.11.-</ecNumber>
    </submittedName>
</protein>
<dbReference type="GO" id="GO:0046872">
    <property type="term" value="F:metal ion binding"/>
    <property type="evidence" value="ECO:0007669"/>
    <property type="project" value="UniProtKB-KW"/>
</dbReference>
<dbReference type="EC" id="1.14.11.-" evidence="3"/>
<organism evidence="3">
    <name type="scientific">Gordonia sp. MP11Mi</name>
    <dbReference type="NCBI Taxonomy" id="3022769"/>
    <lineage>
        <taxon>Bacteria</taxon>
        <taxon>Bacillati</taxon>
        <taxon>Actinomycetota</taxon>
        <taxon>Actinomycetes</taxon>
        <taxon>Mycobacteriales</taxon>
        <taxon>Gordoniaceae</taxon>
        <taxon>Gordonia</taxon>
    </lineage>
</organism>
<keyword evidence="1" id="KW-0408">Iron</keyword>
<dbReference type="InterPro" id="IPR055091">
    <property type="entry name" value="WelO5-like"/>
</dbReference>
<dbReference type="EMBL" id="CP128986">
    <property type="protein sequence ID" value="WOC12169.1"/>
    <property type="molecule type" value="Genomic_DNA"/>
</dbReference>
<proteinExistence type="inferred from homology"/>
<dbReference type="InterPro" id="IPR005123">
    <property type="entry name" value="Oxoglu/Fe-dep_dioxygenase_dom"/>
</dbReference>
<evidence type="ECO:0000259" key="2">
    <source>
        <dbReference type="PROSITE" id="PS51471"/>
    </source>
</evidence>
<feature type="domain" description="Fe2OG dioxygenase" evidence="2">
    <location>
        <begin position="142"/>
        <end position="265"/>
    </location>
</feature>
<comment type="similarity">
    <text evidence="1">Belongs to the iron/ascorbate-dependent oxidoreductase family.</text>
</comment>
<accession>A0AA97CUP9</accession>
<gene>
    <name evidence="3" type="primary">besE</name>
    <name evidence="3" type="ORF">MP11Mi_12510</name>
</gene>
<keyword evidence="1" id="KW-0479">Metal-binding</keyword>
<dbReference type="AlphaFoldDB" id="A0AA97CUP9"/>
<dbReference type="GO" id="GO:0016491">
    <property type="term" value="F:oxidoreductase activity"/>
    <property type="evidence" value="ECO:0007669"/>
    <property type="project" value="UniProtKB-KW"/>
</dbReference>
<evidence type="ECO:0000313" key="3">
    <source>
        <dbReference type="EMBL" id="WOC12169.1"/>
    </source>
</evidence>
<dbReference type="Gene3D" id="2.60.120.620">
    <property type="entry name" value="q2cbj1_9rhob like domain"/>
    <property type="match status" value="1"/>
</dbReference>
<evidence type="ECO:0000256" key="1">
    <source>
        <dbReference type="RuleBase" id="RU003682"/>
    </source>
</evidence>
<name>A0AA97CUP9_9ACTN</name>
<dbReference type="PROSITE" id="PS51471">
    <property type="entry name" value="FE2OG_OXY"/>
    <property type="match status" value="1"/>
</dbReference>
<dbReference type="Pfam" id="PF22814">
    <property type="entry name" value="WelO5"/>
    <property type="match status" value="1"/>
</dbReference>